<comment type="caution">
    <text evidence="3">The sequence shown here is derived from an EMBL/GenBank/DDBJ whole genome shotgun (WGS) entry which is preliminary data.</text>
</comment>
<evidence type="ECO:0000313" key="4">
    <source>
        <dbReference type="Proteomes" id="UP001165962"/>
    </source>
</evidence>
<dbReference type="InterPro" id="IPR051353">
    <property type="entry name" value="Tobamovirus_resist_UPF0261"/>
</dbReference>
<gene>
    <name evidence="3" type="ORF">G9U52_28285</name>
</gene>
<accession>A0ABX0JIU8</accession>
<evidence type="ECO:0000259" key="1">
    <source>
        <dbReference type="Pfam" id="PF06792"/>
    </source>
</evidence>
<reference evidence="3" key="1">
    <citation type="submission" date="2020-03" db="EMBL/GenBank/DDBJ databases">
        <title>Draft sequencing of Paenibacilllus sp. S3N08.</title>
        <authorList>
            <person name="Kim D.-U."/>
        </authorList>
    </citation>
    <scope>NUCLEOTIDE SEQUENCE</scope>
    <source>
        <strain evidence="3">S3N08</strain>
    </source>
</reference>
<dbReference type="NCBIfam" id="NF002674">
    <property type="entry name" value="PRK02399.1-2"/>
    <property type="match status" value="1"/>
</dbReference>
<organism evidence="3 4">
    <name type="scientific">Paenibacillus agricola</name>
    <dbReference type="NCBI Taxonomy" id="2716264"/>
    <lineage>
        <taxon>Bacteria</taxon>
        <taxon>Bacillati</taxon>
        <taxon>Bacillota</taxon>
        <taxon>Bacilli</taxon>
        <taxon>Bacillales</taxon>
        <taxon>Paenibacillaceae</taxon>
        <taxon>Paenibacillus</taxon>
    </lineage>
</organism>
<protein>
    <submittedName>
        <fullName evidence="3">UPF0261 family protein</fullName>
    </submittedName>
</protein>
<dbReference type="Pfam" id="PF06792">
    <property type="entry name" value="UPF0261"/>
    <property type="match status" value="1"/>
</dbReference>
<proteinExistence type="predicted"/>
<dbReference type="InterPro" id="IPR044122">
    <property type="entry name" value="UPF0261_N"/>
</dbReference>
<dbReference type="Proteomes" id="UP001165962">
    <property type="component" value="Unassembled WGS sequence"/>
</dbReference>
<dbReference type="PIRSF" id="PIRSF033271">
    <property type="entry name" value="UCP033271"/>
    <property type="match status" value="1"/>
</dbReference>
<evidence type="ECO:0000259" key="2">
    <source>
        <dbReference type="Pfam" id="PF23189"/>
    </source>
</evidence>
<dbReference type="EMBL" id="JAAOIW010000013">
    <property type="protein sequence ID" value="NHN33720.1"/>
    <property type="molecule type" value="Genomic_DNA"/>
</dbReference>
<dbReference type="InterPro" id="IPR008322">
    <property type="entry name" value="UPF0261"/>
</dbReference>
<dbReference type="Gene3D" id="3.40.50.12020">
    <property type="entry name" value="Uncharacterised protein family UPF0261, NN domain"/>
    <property type="match status" value="1"/>
</dbReference>
<dbReference type="PANTHER" id="PTHR31862">
    <property type="entry name" value="UPF0261 DOMAIN PROTEIN (AFU_ORTHOLOGUE AFUA_1G10120)"/>
    <property type="match status" value="1"/>
</dbReference>
<dbReference type="RefSeq" id="WP_166154024.1">
    <property type="nucleotide sequence ID" value="NZ_JAAOIW010000013.1"/>
</dbReference>
<dbReference type="InterPro" id="IPR056778">
    <property type="entry name" value="UPF0261_C"/>
</dbReference>
<dbReference type="PANTHER" id="PTHR31862:SF1">
    <property type="entry name" value="UPF0261 DOMAIN PROTEIN (AFU_ORTHOLOGUE AFUA_1G10120)"/>
    <property type="match status" value="1"/>
</dbReference>
<feature type="domain" description="UPF0261" evidence="2">
    <location>
        <begin position="187"/>
        <end position="403"/>
    </location>
</feature>
<name>A0ABX0JIU8_9BACL</name>
<evidence type="ECO:0000313" key="3">
    <source>
        <dbReference type="EMBL" id="NHN33720.1"/>
    </source>
</evidence>
<keyword evidence="4" id="KW-1185">Reference proteome</keyword>
<dbReference type="Pfam" id="PF23189">
    <property type="entry name" value="UPF0261_C"/>
    <property type="match status" value="1"/>
</dbReference>
<dbReference type="Gene3D" id="3.40.50.12030">
    <property type="entry name" value="Uncharacterised protein family UPF0261, NC domain"/>
    <property type="match status" value="1"/>
</dbReference>
<feature type="domain" description="UPF0261" evidence="1">
    <location>
        <begin position="3"/>
        <end position="177"/>
    </location>
</feature>
<sequence length="412" mass="44082">MSTILMIGTFDTKEEEFIFLRDRIITRGYQVLAVNVGVMAEAQHLKVGIDASEIALAAGADLHELRYAENRDLAMDVMCRGAAIVVQRLYQAGSFQGIIGMGGGGGTSIVTSAMRVLPYGVPKVCVSTMASGNVSGYVGIKDIVMIPSLVDIAGINDFSRMVIAQAAGAICGMVDTELPLSSKGDVPVIAATMFGNTTTCVQACAQRLREEGFQVLIFHATGTGGKLMEALIDEGYVDAVLDLTTTEIADEVCGGIMSAGPIRLTTAARKGIPQVVAPGCLDMANFGPRESVPTSYIGADRTFYSWNPDNTLMRTNIDDNRIIGERIALRLNAAKGSVKVLLPLRGLSILGEEGQPFCDREADGMLFAALKDKIKSDIEIIEMDTAINDLAFADKAVQMLLDLIRRRVQDDS</sequence>
<dbReference type="CDD" id="cd15488">
    <property type="entry name" value="Tm-1-like"/>
    <property type="match status" value="1"/>
</dbReference>